<organism evidence="2">
    <name type="scientific">Chromera velia CCMP2878</name>
    <dbReference type="NCBI Taxonomy" id="1169474"/>
    <lineage>
        <taxon>Eukaryota</taxon>
        <taxon>Sar</taxon>
        <taxon>Alveolata</taxon>
        <taxon>Colpodellida</taxon>
        <taxon>Chromeraceae</taxon>
        <taxon>Chromera</taxon>
    </lineage>
</organism>
<name>A0A0K6S973_9ALVE</name>
<dbReference type="VEuPathDB" id="CryptoDB:Cvel_26969"/>
<feature type="region of interest" description="Disordered" evidence="1">
    <location>
        <begin position="59"/>
        <end position="90"/>
    </location>
</feature>
<protein>
    <submittedName>
        <fullName evidence="2">Uncharacterized protein</fullName>
    </submittedName>
</protein>
<proteinExistence type="predicted"/>
<dbReference type="EMBL" id="CDMZ01002515">
    <property type="protein sequence ID" value="CUC10069.1"/>
    <property type="molecule type" value="Genomic_DNA"/>
</dbReference>
<evidence type="ECO:0000313" key="2">
    <source>
        <dbReference type="EMBL" id="CUC10069.1"/>
    </source>
</evidence>
<gene>
    <name evidence="2" type="ORF">Cvel_26969.t1.CR1</name>
</gene>
<feature type="compositionally biased region" description="Basic and acidic residues" evidence="1">
    <location>
        <begin position="68"/>
        <end position="78"/>
    </location>
</feature>
<evidence type="ECO:0000256" key="1">
    <source>
        <dbReference type="SAM" id="MobiDB-lite"/>
    </source>
</evidence>
<accession>A0A0K6S973</accession>
<dbReference type="AlphaFoldDB" id="A0A0K6S973"/>
<sequence length="187" mass="20221">MGARRHFLPRVEASRWAATQRAATTRRSARICSGGGEGVGGAGLEWMRRASVLSRLGNQHIGSRPAPRLHEEGSHELRGQGFDQGADPGTRGQVLLDEQKVPEWRDVDETGTWRDLGRTLNLPNLGHLSAAQREVVGQSSPGCRRVSCVGVLKSLPLCVQPLDAEWEVDGDASSCRGVSPRNVLVCP</sequence>
<dbReference type="PhylomeDB" id="A0A0K6S973"/>
<reference evidence="2" key="1">
    <citation type="submission" date="2014-11" db="EMBL/GenBank/DDBJ databases">
        <title>Molecular phylogeny of cliff fern family Woodsiaceae with morphological implications.</title>
        <authorList>
            <person name="Shao Y.-Z."/>
            <person name="Wei R."/>
            <person name="Zhang X.-C."/>
        </authorList>
    </citation>
    <scope>NUCLEOTIDE SEQUENCE</scope>
</reference>